<evidence type="ECO:0000313" key="2">
    <source>
        <dbReference type="EMBL" id="OAQ69727.2"/>
    </source>
</evidence>
<protein>
    <submittedName>
        <fullName evidence="2">Uncharacterized protein</fullName>
    </submittedName>
</protein>
<dbReference type="AlphaFoldDB" id="A0A179FWI1"/>
<dbReference type="KEGG" id="pchm:VFPPC_02316"/>
<feature type="region of interest" description="Disordered" evidence="1">
    <location>
        <begin position="1"/>
        <end position="36"/>
    </location>
</feature>
<dbReference type="RefSeq" id="XP_022284544.1">
    <property type="nucleotide sequence ID" value="XM_022428274.1"/>
</dbReference>
<feature type="compositionally biased region" description="Polar residues" evidence="1">
    <location>
        <begin position="1"/>
        <end position="11"/>
    </location>
</feature>
<dbReference type="Proteomes" id="UP000078397">
    <property type="component" value="Unassembled WGS sequence"/>
</dbReference>
<comment type="caution">
    <text evidence="2">The sequence shown here is derived from an EMBL/GenBank/DDBJ whole genome shotgun (WGS) entry which is preliminary data.</text>
</comment>
<proteinExistence type="predicted"/>
<accession>A0A179FWI1</accession>
<dbReference type="GeneID" id="28845981"/>
<keyword evidence="3" id="KW-1185">Reference proteome</keyword>
<feature type="compositionally biased region" description="Polar residues" evidence="1">
    <location>
        <begin position="20"/>
        <end position="36"/>
    </location>
</feature>
<evidence type="ECO:0000313" key="3">
    <source>
        <dbReference type="Proteomes" id="UP000078397"/>
    </source>
</evidence>
<gene>
    <name evidence="2" type="ORF">VFPPC_02316</name>
</gene>
<sequence length="69" mass="7492">MATQSISSSLAVETGHSPVESPTTNTDQSANTAQQQSQVVVDGFMLERYIAESCRTELPFADVLMRSNK</sequence>
<reference evidence="2 3" key="1">
    <citation type="journal article" date="2016" name="PLoS Pathog.">
        <title>Biosynthesis of antibiotic leucinostatins in bio-control fungus Purpureocillium lilacinum and their inhibition on phytophthora revealed by genome mining.</title>
        <authorList>
            <person name="Wang G."/>
            <person name="Liu Z."/>
            <person name="Lin R."/>
            <person name="Li E."/>
            <person name="Mao Z."/>
            <person name="Ling J."/>
            <person name="Yang Y."/>
            <person name="Yin W.B."/>
            <person name="Xie B."/>
        </authorList>
    </citation>
    <scope>NUCLEOTIDE SEQUENCE [LARGE SCALE GENOMIC DNA]</scope>
    <source>
        <strain evidence="2">170</strain>
    </source>
</reference>
<organism evidence="2 3">
    <name type="scientific">Pochonia chlamydosporia 170</name>
    <dbReference type="NCBI Taxonomy" id="1380566"/>
    <lineage>
        <taxon>Eukaryota</taxon>
        <taxon>Fungi</taxon>
        <taxon>Dikarya</taxon>
        <taxon>Ascomycota</taxon>
        <taxon>Pezizomycotina</taxon>
        <taxon>Sordariomycetes</taxon>
        <taxon>Hypocreomycetidae</taxon>
        <taxon>Hypocreales</taxon>
        <taxon>Clavicipitaceae</taxon>
        <taxon>Pochonia</taxon>
    </lineage>
</organism>
<name>A0A179FWI1_METCM</name>
<evidence type="ECO:0000256" key="1">
    <source>
        <dbReference type="SAM" id="MobiDB-lite"/>
    </source>
</evidence>
<dbReference type="EMBL" id="LSBJ02000002">
    <property type="protein sequence ID" value="OAQ69727.2"/>
    <property type="molecule type" value="Genomic_DNA"/>
</dbReference>